<dbReference type="OrthoDB" id="3251353at2759"/>
<protein>
    <submittedName>
        <fullName evidence="2">Uncharacterized protein</fullName>
    </submittedName>
</protein>
<feature type="compositionally biased region" description="Basic and acidic residues" evidence="1">
    <location>
        <begin position="66"/>
        <end position="90"/>
    </location>
</feature>
<sequence>MSAAAANSYYFRRRTIGRAASPPTWACYEQIPYDGDDYSDSGPDSCSEDDDEYSGAHGRRGSGSDSEDKDRDITSGDMPLDRDDPSHDLDMDMEEEGDGEVNEKAVDSQKDIKGKQRAVEHEPEKSRRQHRRKRPPVYTLRPILTIQKSQGFVWNQDLFVPPYIKDRYIASTSPPNSMGFISTSASSTNSGLTDYEVEVVEIRVKEGELDCIMP</sequence>
<dbReference type="AlphaFoldDB" id="A0A9P3Q0D6"/>
<accession>A0A9P3Q0D6</accession>
<feature type="compositionally biased region" description="Basic and acidic residues" evidence="1">
    <location>
        <begin position="101"/>
        <end position="126"/>
    </location>
</feature>
<gene>
    <name evidence="2" type="ORF">LshimejAT787_1801260</name>
</gene>
<proteinExistence type="predicted"/>
<keyword evidence="3" id="KW-1185">Reference proteome</keyword>
<dbReference type="EMBL" id="BRPK01000018">
    <property type="protein sequence ID" value="GLB44789.1"/>
    <property type="molecule type" value="Genomic_DNA"/>
</dbReference>
<comment type="caution">
    <text evidence="2">The sequence shown here is derived from an EMBL/GenBank/DDBJ whole genome shotgun (WGS) entry which is preliminary data.</text>
</comment>
<organism evidence="2 3">
    <name type="scientific">Lyophyllum shimeji</name>
    <name type="common">Hon-shimeji</name>
    <name type="synonym">Tricholoma shimeji</name>
    <dbReference type="NCBI Taxonomy" id="47721"/>
    <lineage>
        <taxon>Eukaryota</taxon>
        <taxon>Fungi</taxon>
        <taxon>Dikarya</taxon>
        <taxon>Basidiomycota</taxon>
        <taxon>Agaricomycotina</taxon>
        <taxon>Agaricomycetes</taxon>
        <taxon>Agaricomycetidae</taxon>
        <taxon>Agaricales</taxon>
        <taxon>Tricholomatineae</taxon>
        <taxon>Lyophyllaceae</taxon>
        <taxon>Lyophyllum</taxon>
    </lineage>
</organism>
<feature type="region of interest" description="Disordered" evidence="1">
    <location>
        <begin position="29"/>
        <end position="133"/>
    </location>
</feature>
<name>A0A9P3Q0D6_LYOSH</name>
<evidence type="ECO:0000256" key="1">
    <source>
        <dbReference type="SAM" id="MobiDB-lite"/>
    </source>
</evidence>
<dbReference type="Proteomes" id="UP001063166">
    <property type="component" value="Unassembled WGS sequence"/>
</dbReference>
<evidence type="ECO:0000313" key="3">
    <source>
        <dbReference type="Proteomes" id="UP001063166"/>
    </source>
</evidence>
<reference evidence="2" key="1">
    <citation type="submission" date="2022-07" db="EMBL/GenBank/DDBJ databases">
        <title>The genome of Lyophyllum shimeji provides insight into the initial evolution of ectomycorrhizal fungal genome.</title>
        <authorList>
            <person name="Kobayashi Y."/>
            <person name="Shibata T."/>
            <person name="Hirakawa H."/>
            <person name="Shigenobu S."/>
            <person name="Nishiyama T."/>
            <person name="Yamada A."/>
            <person name="Hasebe M."/>
            <person name="Kawaguchi M."/>
        </authorList>
    </citation>
    <scope>NUCLEOTIDE SEQUENCE</scope>
    <source>
        <strain evidence="2">AT787</strain>
    </source>
</reference>
<evidence type="ECO:0000313" key="2">
    <source>
        <dbReference type="EMBL" id="GLB44789.1"/>
    </source>
</evidence>
<feature type="compositionally biased region" description="Acidic residues" evidence="1">
    <location>
        <begin position="91"/>
        <end position="100"/>
    </location>
</feature>